<dbReference type="EMBL" id="MN234162">
    <property type="protein sequence ID" value="QFG08161.1"/>
    <property type="molecule type" value="Genomic_DNA"/>
</dbReference>
<evidence type="ECO:0000313" key="1">
    <source>
        <dbReference type="EMBL" id="QFG08161.1"/>
    </source>
</evidence>
<reference evidence="1 2" key="1">
    <citation type="submission" date="2019-07" db="EMBL/GenBank/DDBJ databases">
        <authorList>
            <person name="Lauer M.J."/>
            <person name="Stoner T.H."/>
            <person name="Garlena R.A."/>
            <person name="Russell D.A."/>
            <person name="Pope W.H."/>
            <person name="Jacobs-Sera D."/>
            <person name="Hatfull G.F."/>
        </authorList>
    </citation>
    <scope>NUCLEOTIDE SEQUENCE [LARGE SCALE GENOMIC DNA]</scope>
</reference>
<gene>
    <name evidence="1" type="primary">21</name>
    <name evidence="1" type="ORF">PBI_GRETELLYN_21</name>
</gene>
<sequence length="142" mass="16029">MIEALYDLLVNDGDLADEGFDDGSIFPNFTIHNEGPITSPRDKMFITVKYGEQAVRSNVMRRGPEVIQFNVHRPVELGPDYRAIRDVLDIIIAIMAEAENFTFQKYRITSTRFMGLGADLRDPGFNTFTKGVGFEILSHRVG</sequence>
<proteinExistence type="predicted"/>
<protein>
    <submittedName>
        <fullName evidence="1">Tail terminator</fullName>
    </submittedName>
</protein>
<name>A0A5J6TB96_9CAUD</name>
<evidence type="ECO:0000313" key="2">
    <source>
        <dbReference type="Proteomes" id="UP000325832"/>
    </source>
</evidence>
<accession>A0A5J6TB96</accession>
<organism evidence="1 2">
    <name type="scientific">Gordonia phage GretelLyn</name>
    <dbReference type="NCBI Taxonomy" id="2599844"/>
    <lineage>
        <taxon>Viruses</taxon>
        <taxon>Duplodnaviria</taxon>
        <taxon>Heunggongvirae</taxon>
        <taxon>Uroviricota</taxon>
        <taxon>Caudoviricetes</taxon>
        <taxon>Dovevirinae</taxon>
        <taxon>Lambovirus</taxon>
        <taxon>Lambovirus sadboi</taxon>
    </lineage>
</organism>
<dbReference type="Proteomes" id="UP000325832">
    <property type="component" value="Genome"/>
</dbReference>